<dbReference type="PANTHER" id="PTHR44757:SF2">
    <property type="entry name" value="BIOFILM ARCHITECTURE MAINTENANCE PROTEIN MBAA"/>
    <property type="match status" value="1"/>
</dbReference>
<keyword evidence="1" id="KW-0812">Transmembrane</keyword>
<organism evidence="4 5">
    <name type="scientific">Aurantiacibacter gilvus</name>
    <dbReference type="NCBI Taxonomy" id="3139141"/>
    <lineage>
        <taxon>Bacteria</taxon>
        <taxon>Pseudomonadati</taxon>
        <taxon>Pseudomonadota</taxon>
        <taxon>Alphaproteobacteria</taxon>
        <taxon>Sphingomonadales</taxon>
        <taxon>Erythrobacteraceae</taxon>
        <taxon>Aurantiacibacter</taxon>
    </lineage>
</organism>
<dbReference type="SUPFAM" id="SSF55073">
    <property type="entry name" value="Nucleotide cyclase"/>
    <property type="match status" value="1"/>
</dbReference>
<feature type="domain" description="EAL" evidence="2">
    <location>
        <begin position="252"/>
        <end position="502"/>
    </location>
</feature>
<dbReference type="EMBL" id="JBBYHV010000001">
    <property type="protein sequence ID" value="MEL1250680.1"/>
    <property type="molecule type" value="Genomic_DNA"/>
</dbReference>
<keyword evidence="1" id="KW-1133">Transmembrane helix</keyword>
<dbReference type="PANTHER" id="PTHR44757">
    <property type="entry name" value="DIGUANYLATE CYCLASE DGCP"/>
    <property type="match status" value="1"/>
</dbReference>
<comment type="caution">
    <text evidence="4">The sequence shown here is derived from an EMBL/GenBank/DDBJ whole genome shotgun (WGS) entry which is preliminary data.</text>
</comment>
<dbReference type="EC" id="3.1.4.52" evidence="4"/>
<dbReference type="InterPro" id="IPR035919">
    <property type="entry name" value="EAL_sf"/>
</dbReference>
<gene>
    <name evidence="4" type="ORF">AAEO60_08355</name>
</gene>
<dbReference type="SMART" id="SM00267">
    <property type="entry name" value="GGDEF"/>
    <property type="match status" value="1"/>
</dbReference>
<keyword evidence="4" id="KW-0378">Hydrolase</keyword>
<accession>A0ABU9IE24</accession>
<evidence type="ECO:0000259" key="3">
    <source>
        <dbReference type="PROSITE" id="PS50887"/>
    </source>
</evidence>
<dbReference type="Gene3D" id="3.30.70.270">
    <property type="match status" value="1"/>
</dbReference>
<reference evidence="4 5" key="1">
    <citation type="submission" date="2024-04" db="EMBL/GenBank/DDBJ databases">
        <title>Aurantiacibacter sp. DGU6 16S ribosomal RNA gene Genome sequencing and assembly.</title>
        <authorList>
            <person name="Park S."/>
        </authorList>
    </citation>
    <scope>NUCLEOTIDE SEQUENCE [LARGE SCALE GENOMIC DNA]</scope>
    <source>
        <strain evidence="4 5">DGU6</strain>
    </source>
</reference>
<keyword evidence="1" id="KW-0472">Membrane</keyword>
<dbReference type="Pfam" id="PF00563">
    <property type="entry name" value="EAL"/>
    <property type="match status" value="1"/>
</dbReference>
<dbReference type="Pfam" id="PF00990">
    <property type="entry name" value="GGDEF"/>
    <property type="match status" value="1"/>
</dbReference>
<evidence type="ECO:0000256" key="1">
    <source>
        <dbReference type="SAM" id="Phobius"/>
    </source>
</evidence>
<dbReference type="Proteomes" id="UP001497045">
    <property type="component" value="Unassembled WGS sequence"/>
</dbReference>
<dbReference type="InterPro" id="IPR000160">
    <property type="entry name" value="GGDEF_dom"/>
</dbReference>
<feature type="transmembrane region" description="Helical" evidence="1">
    <location>
        <begin position="40"/>
        <end position="57"/>
    </location>
</feature>
<sequence length="510" mass="55323">MPETEDVERAMSPDTWLGAVIGLAAGLAGAKLAGWTQLPWLVLLFPALSLILAGFLLHRRLAVLLQSARETMRRADAMRTTALTDGLTGLENRVGFRAALGELVEELVEDEQVMLLRIDLRRFHAIKSALGSSNCDKLLVETAKRLRAFGGDDRALARLAAGEFALAGKTRSASAANDLAKEVYDALAGPLRIGGKLIDDGAAIGTALLPAHAATPEDLVEAAELALAQANAGSLRQPLSYDRSMTRARIERREIEDELRGAIMKDELSIYFQPIIDLSTGRIRAFEALVRWFHPERGELVPDQFIPVAEDSGLIITLGNWITARAARAAASWPQDVQLAINLSPVQIRAPGAALGLLNALRDARLDPARLELEVTESLFTEDDPNIAVFMADMGREGVSFSLDDFGMGSSSLHYIHRYPFRAIKVDRSFISGPRIGRESEAIVRAVAEMGATLNMEVVAEGLETIEQVQKAQQTGCTLGQGYYFSRAVPDYLAVMLLSQESQAGARIAV</sequence>
<dbReference type="CDD" id="cd01948">
    <property type="entry name" value="EAL"/>
    <property type="match status" value="1"/>
</dbReference>
<evidence type="ECO:0000313" key="5">
    <source>
        <dbReference type="Proteomes" id="UP001497045"/>
    </source>
</evidence>
<evidence type="ECO:0000313" key="4">
    <source>
        <dbReference type="EMBL" id="MEL1250680.1"/>
    </source>
</evidence>
<name>A0ABU9IE24_9SPHN</name>
<feature type="domain" description="GGDEF" evidence="3">
    <location>
        <begin position="111"/>
        <end position="243"/>
    </location>
</feature>
<dbReference type="SUPFAM" id="SSF141868">
    <property type="entry name" value="EAL domain-like"/>
    <property type="match status" value="1"/>
</dbReference>
<dbReference type="InterPro" id="IPR029787">
    <property type="entry name" value="Nucleotide_cyclase"/>
</dbReference>
<keyword evidence="5" id="KW-1185">Reference proteome</keyword>
<dbReference type="InterPro" id="IPR001633">
    <property type="entry name" value="EAL_dom"/>
</dbReference>
<dbReference type="InterPro" id="IPR052155">
    <property type="entry name" value="Biofilm_reg_signaling"/>
</dbReference>
<dbReference type="GO" id="GO:0071111">
    <property type="term" value="F:cyclic-guanylate-specific phosphodiesterase activity"/>
    <property type="evidence" value="ECO:0007669"/>
    <property type="project" value="UniProtKB-EC"/>
</dbReference>
<dbReference type="NCBIfam" id="TIGR00254">
    <property type="entry name" value="GGDEF"/>
    <property type="match status" value="1"/>
</dbReference>
<dbReference type="PROSITE" id="PS50883">
    <property type="entry name" value="EAL"/>
    <property type="match status" value="1"/>
</dbReference>
<dbReference type="Gene3D" id="3.20.20.450">
    <property type="entry name" value="EAL domain"/>
    <property type="match status" value="1"/>
</dbReference>
<dbReference type="RefSeq" id="WP_341673193.1">
    <property type="nucleotide sequence ID" value="NZ_JBBYHV010000001.1"/>
</dbReference>
<evidence type="ECO:0000259" key="2">
    <source>
        <dbReference type="PROSITE" id="PS50883"/>
    </source>
</evidence>
<dbReference type="PROSITE" id="PS50887">
    <property type="entry name" value="GGDEF"/>
    <property type="match status" value="1"/>
</dbReference>
<feature type="transmembrane region" description="Helical" evidence="1">
    <location>
        <begin position="15"/>
        <end position="33"/>
    </location>
</feature>
<protein>
    <submittedName>
        <fullName evidence="4">GGDEF domain-containing phosphodiesterase</fullName>
        <ecNumber evidence="4">3.1.4.52</ecNumber>
    </submittedName>
</protein>
<proteinExistence type="predicted"/>
<dbReference type="InterPro" id="IPR043128">
    <property type="entry name" value="Rev_trsase/Diguanyl_cyclase"/>
</dbReference>
<dbReference type="SMART" id="SM00052">
    <property type="entry name" value="EAL"/>
    <property type="match status" value="1"/>
</dbReference>